<feature type="non-terminal residue" evidence="1">
    <location>
        <position position="36"/>
    </location>
</feature>
<dbReference type="EMBL" id="UINC01166213">
    <property type="protein sequence ID" value="SVD68040.1"/>
    <property type="molecule type" value="Genomic_DNA"/>
</dbReference>
<protein>
    <submittedName>
        <fullName evidence="1">Uncharacterized protein</fullName>
    </submittedName>
</protein>
<evidence type="ECO:0000313" key="1">
    <source>
        <dbReference type="EMBL" id="SVD68040.1"/>
    </source>
</evidence>
<accession>A0A382XB17</accession>
<proteinExistence type="predicted"/>
<reference evidence="1" key="1">
    <citation type="submission" date="2018-05" db="EMBL/GenBank/DDBJ databases">
        <authorList>
            <person name="Lanie J.A."/>
            <person name="Ng W.-L."/>
            <person name="Kazmierczak K.M."/>
            <person name="Andrzejewski T.M."/>
            <person name="Davidsen T.M."/>
            <person name="Wayne K.J."/>
            <person name="Tettelin H."/>
            <person name="Glass J.I."/>
            <person name="Rusch D."/>
            <person name="Podicherti R."/>
            <person name="Tsui H.-C.T."/>
            <person name="Winkler M.E."/>
        </authorList>
    </citation>
    <scope>NUCLEOTIDE SEQUENCE</scope>
</reference>
<dbReference type="AlphaFoldDB" id="A0A382XB17"/>
<gene>
    <name evidence="1" type="ORF">METZ01_LOCUS420894</name>
</gene>
<sequence length="36" mass="4223">MIMLIDSCTRCQKNLEHISALSTNEINQTDKKWNRS</sequence>
<organism evidence="1">
    <name type="scientific">marine metagenome</name>
    <dbReference type="NCBI Taxonomy" id="408172"/>
    <lineage>
        <taxon>unclassified sequences</taxon>
        <taxon>metagenomes</taxon>
        <taxon>ecological metagenomes</taxon>
    </lineage>
</organism>
<name>A0A382XB17_9ZZZZ</name>